<dbReference type="InterPro" id="IPR001173">
    <property type="entry name" value="Glyco_trans_2-like"/>
</dbReference>
<dbReference type="InterPro" id="IPR029044">
    <property type="entry name" value="Nucleotide-diphossugar_trans"/>
</dbReference>
<evidence type="ECO:0000313" key="2">
    <source>
        <dbReference type="EMBL" id="XBG62010.1"/>
    </source>
</evidence>
<dbReference type="RefSeq" id="WP_347924928.1">
    <property type="nucleotide sequence ID" value="NZ_CP157199.1"/>
</dbReference>
<proteinExistence type="predicted"/>
<evidence type="ECO:0000259" key="1">
    <source>
        <dbReference type="Pfam" id="PF00535"/>
    </source>
</evidence>
<dbReference type="EC" id="2.4.-.-" evidence="2"/>
<dbReference type="Pfam" id="PF00535">
    <property type="entry name" value="Glycos_transf_2"/>
    <property type="match status" value="1"/>
</dbReference>
<gene>
    <name evidence="2" type="ORF">ABGB03_03695</name>
</gene>
<dbReference type="CDD" id="cd00761">
    <property type="entry name" value="Glyco_tranf_GTA_type"/>
    <property type="match status" value="1"/>
</dbReference>
<organism evidence="2">
    <name type="scientific">Pontimicrobium sp. SW4</name>
    <dbReference type="NCBI Taxonomy" id="3153519"/>
    <lineage>
        <taxon>Bacteria</taxon>
        <taxon>Pseudomonadati</taxon>
        <taxon>Bacteroidota</taxon>
        <taxon>Flavobacteriia</taxon>
        <taxon>Flavobacteriales</taxon>
        <taxon>Flavobacteriaceae</taxon>
        <taxon>Pontimicrobium</taxon>
    </lineage>
</organism>
<dbReference type="GO" id="GO:0016757">
    <property type="term" value="F:glycosyltransferase activity"/>
    <property type="evidence" value="ECO:0007669"/>
    <property type="project" value="UniProtKB-KW"/>
</dbReference>
<dbReference type="SUPFAM" id="SSF53448">
    <property type="entry name" value="Nucleotide-diphospho-sugar transferases"/>
    <property type="match status" value="1"/>
</dbReference>
<protein>
    <submittedName>
        <fullName evidence="2">Glycosyltransferase family 2 protein</fullName>
        <ecNumber evidence="2">2.4.-.-</ecNumber>
    </submittedName>
</protein>
<sequence>MLAIVIPYYKIEFFKETLHSLASQTNKGFNVYVGNDNSPNNPEKIIAEFNKNLPIYYKKFDKNLGQKSLPQHWDRCISLTKNEKWILVLGDDDLLENNAVELWYKEKEDKTNLYKFSSQMLYADEKRFSEVYTHPQYEHSVDAFYRKFKGKTRSSLSEYIFKKTIYEKVGFKNYPLGWHSDDKAWLDFSFKEQIKTINDAKVIIRVSSISISGNKNNLKEKNDATIQFYKDFCKDHIEFLPVEKRTEILSFMEKLIINNNLLTPHHIYFLLKLHYINLGFKQFFKFMVKRKMFLKALISKNS</sequence>
<accession>A0AAU7BVK0</accession>
<keyword evidence="2" id="KW-0808">Transferase</keyword>
<dbReference type="Gene3D" id="3.90.550.10">
    <property type="entry name" value="Spore Coat Polysaccharide Biosynthesis Protein SpsA, Chain A"/>
    <property type="match status" value="1"/>
</dbReference>
<dbReference type="AlphaFoldDB" id="A0AAU7BVK0"/>
<feature type="domain" description="Glycosyltransferase 2-like" evidence="1">
    <location>
        <begin position="4"/>
        <end position="114"/>
    </location>
</feature>
<name>A0AAU7BVK0_9FLAO</name>
<keyword evidence="2" id="KW-0328">Glycosyltransferase</keyword>
<reference evidence="2" key="1">
    <citation type="submission" date="2024-05" db="EMBL/GenBank/DDBJ databases">
        <title>Pontimicrobium maritimus sp. nov., isolated form sea water.</title>
        <authorList>
            <person name="Muhammad N."/>
            <person name="Vuong T.Q."/>
            <person name="Han H.L."/>
            <person name="Kim S.-G."/>
        </authorList>
    </citation>
    <scope>NUCLEOTIDE SEQUENCE</scope>
    <source>
        <strain evidence="2">SW4</strain>
    </source>
</reference>
<dbReference type="EMBL" id="CP157199">
    <property type="protein sequence ID" value="XBG62010.1"/>
    <property type="molecule type" value="Genomic_DNA"/>
</dbReference>